<evidence type="ECO:0000259" key="1">
    <source>
        <dbReference type="PROSITE" id="PS50994"/>
    </source>
</evidence>
<dbReference type="RefSeq" id="WP_165879660.1">
    <property type="nucleotide sequence ID" value="NZ_CP060821.1"/>
</dbReference>
<dbReference type="InterPro" id="IPR001584">
    <property type="entry name" value="Integrase_cat-core"/>
</dbReference>
<reference evidence="2" key="1">
    <citation type="submission" date="2021-07" db="EMBL/GenBank/DDBJ databases">
        <authorList>
            <person name="Stanton E."/>
        </authorList>
    </citation>
    <scope>NUCLEOTIDE SEQUENCE</scope>
    <source>
        <strain evidence="2">2021EL-01139</strain>
    </source>
</reference>
<evidence type="ECO:0000313" key="2">
    <source>
        <dbReference type="EMBL" id="MBW3115928.1"/>
    </source>
</evidence>
<proteinExistence type="predicted"/>
<protein>
    <submittedName>
        <fullName evidence="2">IS3 family transposase</fullName>
    </submittedName>
</protein>
<dbReference type="Gene3D" id="3.30.420.10">
    <property type="entry name" value="Ribonuclease H-like superfamily/Ribonuclease H"/>
    <property type="match status" value="1"/>
</dbReference>
<dbReference type="InterPro" id="IPR025948">
    <property type="entry name" value="HTH-like_dom"/>
</dbReference>
<dbReference type="SUPFAM" id="SSF53098">
    <property type="entry name" value="Ribonuclease H-like"/>
    <property type="match status" value="1"/>
</dbReference>
<dbReference type="InterPro" id="IPR036397">
    <property type="entry name" value="RNaseH_sf"/>
</dbReference>
<dbReference type="PANTHER" id="PTHR46889">
    <property type="entry name" value="TRANSPOSASE INSF FOR INSERTION SEQUENCE IS3B-RELATED"/>
    <property type="match status" value="1"/>
</dbReference>
<dbReference type="GO" id="GO:0003676">
    <property type="term" value="F:nucleic acid binding"/>
    <property type="evidence" value="ECO:0007669"/>
    <property type="project" value="InterPro"/>
</dbReference>
<dbReference type="Pfam" id="PF13333">
    <property type="entry name" value="rve_2"/>
    <property type="match status" value="1"/>
</dbReference>
<dbReference type="InterPro" id="IPR012337">
    <property type="entry name" value="RNaseH-like_sf"/>
</dbReference>
<dbReference type="Proteomes" id="UP001155882">
    <property type="component" value="Unassembled WGS sequence"/>
</dbReference>
<dbReference type="InterPro" id="IPR050900">
    <property type="entry name" value="Transposase_IS3/IS150/IS904"/>
</dbReference>
<accession>A0AAE2ZDF0</accession>
<dbReference type="Pfam" id="PF13276">
    <property type="entry name" value="HTH_21"/>
    <property type="match status" value="1"/>
</dbReference>
<sequence>MKDKYPLDHLLHAIRLAKSVFYYHVCAQKRPKQYTQELVRIESIYHEHKGRYGYRRIHLILRNEGILLNHKMVQRLMKRLNLKSTVRPKKYRSYHGDVGKTAPNHLKRDFTASKPNEKWVTDVTEFKVNEQKVYLSPIIDLYNQEFIAYKVAKNTRLTLVIEMLKSGLSRLAKAQKPLLHSDQGWQYRNPSYQKQLADNGIKQSMSNKGNCLDNAVAENFFGLLKSEMYHGHHFQNADELIDKIDEYIEYYNSKRIKVKLKGLTPVEYRNQALQAA</sequence>
<dbReference type="InterPro" id="IPR048020">
    <property type="entry name" value="Transpos_IS3"/>
</dbReference>
<organism evidence="2 3">
    <name type="scientific">Providencia rettgeri</name>
    <dbReference type="NCBI Taxonomy" id="587"/>
    <lineage>
        <taxon>Bacteria</taxon>
        <taxon>Pseudomonadati</taxon>
        <taxon>Pseudomonadota</taxon>
        <taxon>Gammaproteobacteria</taxon>
        <taxon>Enterobacterales</taxon>
        <taxon>Morganellaceae</taxon>
        <taxon>Providencia</taxon>
    </lineage>
</organism>
<comment type="caution">
    <text evidence="2">The sequence shown here is derived from an EMBL/GenBank/DDBJ whole genome shotgun (WGS) entry which is preliminary data.</text>
</comment>
<dbReference type="PANTHER" id="PTHR46889:SF5">
    <property type="entry name" value="INTEGRASE PROTEIN"/>
    <property type="match status" value="1"/>
</dbReference>
<name>A0AAE2ZDF0_PRORE</name>
<evidence type="ECO:0000313" key="3">
    <source>
        <dbReference type="Proteomes" id="UP001155882"/>
    </source>
</evidence>
<feature type="domain" description="Integrase catalytic" evidence="1">
    <location>
        <begin position="111"/>
        <end position="273"/>
    </location>
</feature>
<gene>
    <name evidence="2" type="ORF">KYI77_05580</name>
</gene>
<dbReference type="NCBIfam" id="NF033516">
    <property type="entry name" value="transpos_IS3"/>
    <property type="match status" value="1"/>
</dbReference>
<dbReference type="EMBL" id="JAHWLI010000012">
    <property type="protein sequence ID" value="MBW3115928.1"/>
    <property type="molecule type" value="Genomic_DNA"/>
</dbReference>
<dbReference type="PROSITE" id="PS50994">
    <property type="entry name" value="INTEGRASE"/>
    <property type="match status" value="1"/>
</dbReference>
<dbReference type="AlphaFoldDB" id="A0AAE2ZDF0"/>
<dbReference type="GO" id="GO:0015074">
    <property type="term" value="P:DNA integration"/>
    <property type="evidence" value="ECO:0007669"/>
    <property type="project" value="InterPro"/>
</dbReference>
<dbReference type="Pfam" id="PF00665">
    <property type="entry name" value="rve"/>
    <property type="match status" value="1"/>
</dbReference>